<dbReference type="GO" id="GO:0003677">
    <property type="term" value="F:DNA binding"/>
    <property type="evidence" value="ECO:0007669"/>
    <property type="project" value="UniProtKB-KW"/>
</dbReference>
<organism evidence="6 7">
    <name type="scientific">Labilithrix luteola</name>
    <dbReference type="NCBI Taxonomy" id="1391654"/>
    <lineage>
        <taxon>Bacteria</taxon>
        <taxon>Pseudomonadati</taxon>
        <taxon>Myxococcota</taxon>
        <taxon>Polyangia</taxon>
        <taxon>Polyangiales</taxon>
        <taxon>Labilitrichaceae</taxon>
        <taxon>Labilithrix</taxon>
    </lineage>
</organism>
<dbReference type="KEGG" id="llu:AKJ09_11049"/>
<dbReference type="PROSITE" id="PS00675">
    <property type="entry name" value="SIGMA54_INTERACT_1"/>
    <property type="match status" value="1"/>
</dbReference>
<proteinExistence type="predicted"/>
<keyword evidence="3" id="KW-0238">DNA-binding</keyword>
<accession>A0A0K1QF37</accession>
<evidence type="ECO:0000256" key="3">
    <source>
        <dbReference type="ARBA" id="ARBA00023125"/>
    </source>
</evidence>
<dbReference type="PROSITE" id="PS00676">
    <property type="entry name" value="SIGMA54_INTERACT_2"/>
    <property type="match status" value="1"/>
</dbReference>
<dbReference type="SMART" id="SM00382">
    <property type="entry name" value="AAA"/>
    <property type="match status" value="1"/>
</dbReference>
<feature type="compositionally biased region" description="Polar residues" evidence="4">
    <location>
        <begin position="419"/>
        <end position="428"/>
    </location>
</feature>
<feature type="domain" description="Sigma-54 factor interaction" evidence="5">
    <location>
        <begin position="177"/>
        <end position="413"/>
    </location>
</feature>
<gene>
    <name evidence="6" type="ORF">AKJ09_11049</name>
</gene>
<dbReference type="Gene3D" id="1.10.8.60">
    <property type="match status" value="1"/>
</dbReference>
<dbReference type="OrthoDB" id="5500376at2"/>
<dbReference type="PROSITE" id="PS50045">
    <property type="entry name" value="SIGMA54_INTERACT_4"/>
    <property type="match status" value="1"/>
</dbReference>
<dbReference type="InterPro" id="IPR025943">
    <property type="entry name" value="Sigma_54_int_dom_ATP-bd_2"/>
</dbReference>
<dbReference type="RefSeq" id="WP_146655009.1">
    <property type="nucleotide sequence ID" value="NZ_CP012333.1"/>
</dbReference>
<dbReference type="STRING" id="1391654.AKJ09_11049"/>
<dbReference type="CDD" id="cd00009">
    <property type="entry name" value="AAA"/>
    <property type="match status" value="1"/>
</dbReference>
<feature type="region of interest" description="Disordered" evidence="4">
    <location>
        <begin position="419"/>
        <end position="450"/>
    </location>
</feature>
<dbReference type="GO" id="GO:0006355">
    <property type="term" value="P:regulation of DNA-templated transcription"/>
    <property type="evidence" value="ECO:0007669"/>
    <property type="project" value="InterPro"/>
</dbReference>
<dbReference type="PANTHER" id="PTHR32071">
    <property type="entry name" value="TRANSCRIPTIONAL REGULATORY PROTEIN"/>
    <property type="match status" value="1"/>
</dbReference>
<feature type="compositionally biased region" description="Low complexity" evidence="4">
    <location>
        <begin position="511"/>
        <end position="520"/>
    </location>
</feature>
<evidence type="ECO:0000313" key="6">
    <source>
        <dbReference type="EMBL" id="AKV04386.1"/>
    </source>
</evidence>
<dbReference type="InterPro" id="IPR002078">
    <property type="entry name" value="Sigma_54_int"/>
</dbReference>
<reference evidence="6 7" key="1">
    <citation type="submission" date="2015-08" db="EMBL/GenBank/DDBJ databases">
        <authorList>
            <person name="Babu N.S."/>
            <person name="Beckwith C.J."/>
            <person name="Beseler K.G."/>
            <person name="Brison A."/>
            <person name="Carone J.V."/>
            <person name="Caskin T.P."/>
            <person name="Diamond M."/>
            <person name="Durham M.E."/>
            <person name="Foxe J.M."/>
            <person name="Go M."/>
            <person name="Henderson B.A."/>
            <person name="Jones I.B."/>
            <person name="McGettigan J.A."/>
            <person name="Micheletti S.J."/>
            <person name="Nasrallah M.E."/>
            <person name="Ortiz D."/>
            <person name="Piller C.R."/>
            <person name="Privatt S.R."/>
            <person name="Schneider S.L."/>
            <person name="Sharp S."/>
            <person name="Smith T.C."/>
            <person name="Stanton J.D."/>
            <person name="Ullery H.E."/>
            <person name="Wilson R.J."/>
            <person name="Serrano M.G."/>
            <person name="Buck G."/>
            <person name="Lee V."/>
            <person name="Wang Y."/>
            <person name="Carvalho R."/>
            <person name="Voegtly L."/>
            <person name="Shi R."/>
            <person name="Duckworth R."/>
            <person name="Johnson A."/>
            <person name="Loviza R."/>
            <person name="Walstead R."/>
            <person name="Shah Z."/>
            <person name="Kiflezghi M."/>
            <person name="Wade K."/>
            <person name="Ball S.L."/>
            <person name="Bradley K.W."/>
            <person name="Asai D.J."/>
            <person name="Bowman C.A."/>
            <person name="Russell D.A."/>
            <person name="Pope W.H."/>
            <person name="Jacobs-Sera D."/>
            <person name="Hendrix R.W."/>
            <person name="Hatfull G.F."/>
        </authorList>
    </citation>
    <scope>NUCLEOTIDE SEQUENCE [LARGE SCALE GENOMIC DNA]</scope>
    <source>
        <strain evidence="6 7">DSM 27648</strain>
    </source>
</reference>
<keyword evidence="2" id="KW-0067">ATP-binding</keyword>
<evidence type="ECO:0000259" key="5">
    <source>
        <dbReference type="PROSITE" id="PS50045"/>
    </source>
</evidence>
<dbReference type="AlphaFoldDB" id="A0A0K1QF37"/>
<protein>
    <submittedName>
        <fullName evidence="6">Sigma-54-dependent transcriptional regulator</fullName>
    </submittedName>
</protein>
<dbReference type="EMBL" id="CP012333">
    <property type="protein sequence ID" value="AKV04386.1"/>
    <property type="molecule type" value="Genomic_DNA"/>
</dbReference>
<sequence>MGTPDRPTISSATTLDSGHGGPASTEERGPDIIALVIAWSSHEPDRVGEIAVLAPSSSDAALGRGADDVRGEPRVRFWRQRPGTLGQCPPLSSPSLSRRQLLVRPTERGLRLERVGRCPMLVNGIVRDVAEIVPGDVVQLRSELVLLCVERQALIPPVRFLPASAMAAFGEVDPLGLLGESPAMWALRERIAFAAKTPNHVLVHGDSGTGKELVARALHALSADPQGPFVSRSAATLPEGLIDAELFGNVRNYPNPGMPERAGLIGEADGGTLFLDEVGELPPEQQAHLLRVLDRDGEYQRLGEGRVRRSTFRFVAATNRDPRLLKHDFAARMTLRIDVPSLAERREDIPLLAAHLLERAARSSPAVAASFVEARHETRPRVRVDPALIEMLLARAYRTNVRELEAILWQAIAESQSDRVSAPSASRASTKKSRMVARARGEEEGSRAPSLEEITTALAEHGGSIPRAARALGLTSRFALNRLVKHHGLDVARMAAAAPRDGSGGRRPKSAPKNAPKNAK</sequence>
<dbReference type="Pfam" id="PF00158">
    <property type="entry name" value="Sigma54_activat"/>
    <property type="match status" value="1"/>
</dbReference>
<feature type="region of interest" description="Disordered" evidence="4">
    <location>
        <begin position="1"/>
        <end position="29"/>
    </location>
</feature>
<evidence type="ECO:0000313" key="7">
    <source>
        <dbReference type="Proteomes" id="UP000064967"/>
    </source>
</evidence>
<dbReference type="InterPro" id="IPR003593">
    <property type="entry name" value="AAA+_ATPase"/>
</dbReference>
<keyword evidence="1" id="KW-0547">Nucleotide-binding</keyword>
<feature type="region of interest" description="Disordered" evidence="4">
    <location>
        <begin position="494"/>
        <end position="520"/>
    </location>
</feature>
<evidence type="ECO:0000256" key="4">
    <source>
        <dbReference type="SAM" id="MobiDB-lite"/>
    </source>
</evidence>
<name>A0A0K1QF37_9BACT</name>
<dbReference type="Proteomes" id="UP000064967">
    <property type="component" value="Chromosome"/>
</dbReference>
<evidence type="ECO:0000256" key="2">
    <source>
        <dbReference type="ARBA" id="ARBA00022840"/>
    </source>
</evidence>
<dbReference type="PANTHER" id="PTHR32071:SF117">
    <property type="entry name" value="PTS-DEPENDENT DIHYDROXYACETONE KINASE OPERON REGULATORY PROTEIN-RELATED"/>
    <property type="match status" value="1"/>
</dbReference>
<evidence type="ECO:0000256" key="1">
    <source>
        <dbReference type="ARBA" id="ARBA00022741"/>
    </source>
</evidence>
<dbReference type="InterPro" id="IPR025662">
    <property type="entry name" value="Sigma_54_int_dom_ATP-bd_1"/>
</dbReference>
<dbReference type="Gene3D" id="3.40.50.300">
    <property type="entry name" value="P-loop containing nucleotide triphosphate hydrolases"/>
    <property type="match status" value="1"/>
</dbReference>
<dbReference type="InterPro" id="IPR027417">
    <property type="entry name" value="P-loop_NTPase"/>
</dbReference>
<dbReference type="SUPFAM" id="SSF52540">
    <property type="entry name" value="P-loop containing nucleoside triphosphate hydrolases"/>
    <property type="match status" value="1"/>
</dbReference>
<keyword evidence="7" id="KW-1185">Reference proteome</keyword>
<dbReference type="GO" id="GO:0005524">
    <property type="term" value="F:ATP binding"/>
    <property type="evidence" value="ECO:0007669"/>
    <property type="project" value="UniProtKB-KW"/>
</dbReference>